<proteinExistence type="inferred from homology"/>
<dbReference type="InterPro" id="IPR000192">
    <property type="entry name" value="Aminotrans_V_dom"/>
</dbReference>
<dbReference type="Gene3D" id="3.90.1150.10">
    <property type="entry name" value="Aspartate Aminotransferase, domain 1"/>
    <property type="match status" value="1"/>
</dbReference>
<dbReference type="Pfam" id="PF00266">
    <property type="entry name" value="Aminotran_5"/>
    <property type="match status" value="1"/>
</dbReference>
<dbReference type="RefSeq" id="WP_073153392.1">
    <property type="nucleotide sequence ID" value="NZ_FQVL01000002.1"/>
</dbReference>
<keyword evidence="10" id="KW-1185">Reference proteome</keyword>
<evidence type="ECO:0000259" key="8">
    <source>
        <dbReference type="Pfam" id="PF00266"/>
    </source>
</evidence>
<gene>
    <name evidence="9" type="ORF">SAMN05444392_102174</name>
</gene>
<evidence type="ECO:0000313" key="9">
    <source>
        <dbReference type="EMBL" id="SHE64087.1"/>
    </source>
</evidence>
<sequence length="383" mass="42361">MIYLDNSATTKVIPEVVDVMTDIMKNMYGNPSSLHGLGVKAERLIETSRKILAQELGAQPQEIVFTSGGTEANNLAIRGTIESYGHRGKHIITTMIEHPSVYDLFQKYEQEGWQVTYLPVDQQGKVNLAALKQALTKDTVLVSVMHVNNETGVIQPVEQIGEILKQYPKTLFHVDAVQSFGRLPLHPVKHQIDLLTFSGHKIHGPKGIGALYIQKNRRIAPMLIGGGQEYDLRSGTQNVPGIAGLAKALLWIKQKRVARLPAMESWKQAFLKSIEQIPLVKVNGAINRIDSVPYIINLSFPGLKSEVVVHALEAENCYVSSRSACSSRTEKVSRVLQAMGASDQQAIGSIRISLGFLSEADDLNRLSQRLCKVIPQLQRVMKV</sequence>
<dbReference type="InterPro" id="IPR020578">
    <property type="entry name" value="Aminotrans_V_PyrdxlP_BS"/>
</dbReference>
<evidence type="ECO:0000313" key="10">
    <source>
        <dbReference type="Proteomes" id="UP000184476"/>
    </source>
</evidence>
<dbReference type="SUPFAM" id="SSF53383">
    <property type="entry name" value="PLP-dependent transferases"/>
    <property type="match status" value="1"/>
</dbReference>
<protein>
    <submittedName>
        <fullName evidence="9">Cysteine desulfurase</fullName>
    </submittedName>
</protein>
<feature type="domain" description="Aminotransferase class V" evidence="8">
    <location>
        <begin position="2"/>
        <end position="366"/>
    </location>
</feature>
<reference evidence="9 10" key="1">
    <citation type="submission" date="2016-11" db="EMBL/GenBank/DDBJ databases">
        <authorList>
            <person name="Jaros S."/>
            <person name="Januszkiewicz K."/>
            <person name="Wedrychowicz H."/>
        </authorList>
    </citation>
    <scope>NUCLEOTIDE SEQUENCE [LARGE SCALE GENOMIC DNA]</scope>
    <source>
        <strain evidence="9 10">DSM 44666</strain>
    </source>
</reference>
<dbReference type="FunFam" id="3.40.640.10:FF:000084">
    <property type="entry name" value="IscS-like cysteine desulfurase"/>
    <property type="match status" value="1"/>
</dbReference>
<dbReference type="InterPro" id="IPR015422">
    <property type="entry name" value="PyrdxlP-dep_Trfase_small"/>
</dbReference>
<evidence type="ECO:0000256" key="4">
    <source>
        <dbReference type="ARBA" id="ARBA00022898"/>
    </source>
</evidence>
<evidence type="ECO:0000256" key="6">
    <source>
        <dbReference type="ARBA" id="ARBA00023014"/>
    </source>
</evidence>
<evidence type="ECO:0000256" key="1">
    <source>
        <dbReference type="ARBA" id="ARBA00001933"/>
    </source>
</evidence>
<dbReference type="Gene3D" id="1.10.260.50">
    <property type="match status" value="1"/>
</dbReference>
<dbReference type="InterPro" id="IPR015424">
    <property type="entry name" value="PyrdxlP-dep_Trfase"/>
</dbReference>
<dbReference type="PANTHER" id="PTHR11601">
    <property type="entry name" value="CYSTEINE DESULFURYLASE FAMILY MEMBER"/>
    <property type="match status" value="1"/>
</dbReference>
<dbReference type="GO" id="GO:0051536">
    <property type="term" value="F:iron-sulfur cluster binding"/>
    <property type="evidence" value="ECO:0007669"/>
    <property type="project" value="UniProtKB-KW"/>
</dbReference>
<dbReference type="PROSITE" id="PS00595">
    <property type="entry name" value="AA_TRANSFER_CLASS_5"/>
    <property type="match status" value="1"/>
</dbReference>
<dbReference type="OrthoDB" id="9808002at2"/>
<dbReference type="STRING" id="112248.SAMN05444392_102174"/>
<keyword evidence="3" id="KW-0479">Metal-binding</keyword>
<dbReference type="EMBL" id="FQVL01000002">
    <property type="protein sequence ID" value="SHE64087.1"/>
    <property type="molecule type" value="Genomic_DNA"/>
</dbReference>
<dbReference type="InterPro" id="IPR015421">
    <property type="entry name" value="PyrdxlP-dep_Trfase_major"/>
</dbReference>
<dbReference type="InterPro" id="IPR016454">
    <property type="entry name" value="Cysteine_dSase"/>
</dbReference>
<organism evidence="9 10">
    <name type="scientific">Seinonella peptonophila</name>
    <dbReference type="NCBI Taxonomy" id="112248"/>
    <lineage>
        <taxon>Bacteria</taxon>
        <taxon>Bacillati</taxon>
        <taxon>Bacillota</taxon>
        <taxon>Bacilli</taxon>
        <taxon>Bacillales</taxon>
        <taxon>Thermoactinomycetaceae</taxon>
        <taxon>Seinonella</taxon>
    </lineage>
</organism>
<accession>A0A1M4V5A9</accession>
<dbReference type="PANTHER" id="PTHR11601:SF50">
    <property type="entry name" value="CYSTEINE DESULFURASE ISCS 2-RELATED"/>
    <property type="match status" value="1"/>
</dbReference>
<comment type="cofactor">
    <cofactor evidence="1 7">
        <name>pyridoxal 5'-phosphate</name>
        <dbReference type="ChEBI" id="CHEBI:597326"/>
    </cofactor>
</comment>
<keyword evidence="4" id="KW-0663">Pyridoxal phosphate</keyword>
<name>A0A1M4V5A9_9BACL</name>
<evidence type="ECO:0000256" key="3">
    <source>
        <dbReference type="ARBA" id="ARBA00022723"/>
    </source>
</evidence>
<dbReference type="Gene3D" id="3.40.640.10">
    <property type="entry name" value="Type I PLP-dependent aspartate aminotransferase-like (Major domain)"/>
    <property type="match status" value="1"/>
</dbReference>
<evidence type="ECO:0000256" key="7">
    <source>
        <dbReference type="RuleBase" id="RU004504"/>
    </source>
</evidence>
<dbReference type="PIRSF" id="PIRSF005572">
    <property type="entry name" value="NifS"/>
    <property type="match status" value="1"/>
</dbReference>
<dbReference type="NCBIfam" id="NF002806">
    <property type="entry name" value="PRK02948.1"/>
    <property type="match status" value="1"/>
</dbReference>
<comment type="similarity">
    <text evidence="2">Belongs to the class-V pyridoxal-phosphate-dependent aminotransferase family. NifS/IscS subfamily.</text>
</comment>
<keyword evidence="5" id="KW-0408">Iron</keyword>
<dbReference type="AlphaFoldDB" id="A0A1M4V5A9"/>
<dbReference type="GO" id="GO:0046872">
    <property type="term" value="F:metal ion binding"/>
    <property type="evidence" value="ECO:0007669"/>
    <property type="project" value="UniProtKB-KW"/>
</dbReference>
<evidence type="ECO:0000256" key="5">
    <source>
        <dbReference type="ARBA" id="ARBA00023004"/>
    </source>
</evidence>
<dbReference type="GO" id="GO:0031071">
    <property type="term" value="F:cysteine desulfurase activity"/>
    <property type="evidence" value="ECO:0007669"/>
    <property type="project" value="UniProtKB-ARBA"/>
</dbReference>
<keyword evidence="6" id="KW-0411">Iron-sulfur</keyword>
<evidence type="ECO:0000256" key="2">
    <source>
        <dbReference type="ARBA" id="ARBA00006490"/>
    </source>
</evidence>
<dbReference type="Proteomes" id="UP000184476">
    <property type="component" value="Unassembled WGS sequence"/>
</dbReference>